<evidence type="ECO:0000256" key="1">
    <source>
        <dbReference type="ARBA" id="ARBA00022614"/>
    </source>
</evidence>
<evidence type="ECO:0000313" key="3">
    <source>
        <dbReference type="EMBL" id="ELK34025.1"/>
    </source>
</evidence>
<proteinExistence type="predicted"/>
<evidence type="ECO:0000313" key="4">
    <source>
        <dbReference type="Proteomes" id="UP000010556"/>
    </source>
</evidence>
<keyword evidence="2" id="KW-0677">Repeat</keyword>
<sequence length="153" mass="16883">MNTREPVSASLSEVVLGSRKIVKTALGLDKPIFCHLLPPLHLSPPPQALTPGTNRSISPQLRDFTIPENPLSVATVEKLLCHSAGLRSLERELYPVPLECYRTQGTVNQVRLALVRAELMGILRELGQPRPIFLGTKCCHKCGNSKVYDVEFS</sequence>
<organism evidence="3 4">
    <name type="scientific">Myotis davidii</name>
    <name type="common">David's myotis</name>
    <dbReference type="NCBI Taxonomy" id="225400"/>
    <lineage>
        <taxon>Eukaryota</taxon>
        <taxon>Metazoa</taxon>
        <taxon>Chordata</taxon>
        <taxon>Craniata</taxon>
        <taxon>Vertebrata</taxon>
        <taxon>Euteleostomi</taxon>
        <taxon>Mammalia</taxon>
        <taxon>Eutheria</taxon>
        <taxon>Laurasiatheria</taxon>
        <taxon>Chiroptera</taxon>
        <taxon>Yangochiroptera</taxon>
        <taxon>Vespertilionidae</taxon>
        <taxon>Myotis</taxon>
    </lineage>
</organism>
<dbReference type="PANTHER" id="PTHR14224:SF19">
    <property type="entry name" value="PRAME FAMILY MEMBER 11-RELATED"/>
    <property type="match status" value="1"/>
</dbReference>
<dbReference type="AlphaFoldDB" id="L5M6Y2"/>
<dbReference type="InterPro" id="IPR050694">
    <property type="entry name" value="LRRC14/PRAME"/>
</dbReference>
<dbReference type="EMBL" id="KB103523">
    <property type="protein sequence ID" value="ELK34025.1"/>
    <property type="molecule type" value="Genomic_DNA"/>
</dbReference>
<dbReference type="GO" id="GO:0005737">
    <property type="term" value="C:cytoplasm"/>
    <property type="evidence" value="ECO:0007669"/>
    <property type="project" value="TreeGrafter"/>
</dbReference>
<dbReference type="Proteomes" id="UP000010556">
    <property type="component" value="Unassembled WGS sequence"/>
</dbReference>
<keyword evidence="1" id="KW-0433">Leucine-rich repeat</keyword>
<protein>
    <submittedName>
        <fullName evidence="3">PRAME family member 5</fullName>
    </submittedName>
</protein>
<gene>
    <name evidence="3" type="ORF">MDA_GLEAN10015969</name>
</gene>
<name>L5M6Y2_MYODS</name>
<keyword evidence="4" id="KW-1185">Reference proteome</keyword>
<evidence type="ECO:0000256" key="2">
    <source>
        <dbReference type="ARBA" id="ARBA00022737"/>
    </source>
</evidence>
<reference evidence="4" key="1">
    <citation type="journal article" date="2013" name="Science">
        <title>Comparative analysis of bat genomes provides insight into the evolution of flight and immunity.</title>
        <authorList>
            <person name="Zhang G."/>
            <person name="Cowled C."/>
            <person name="Shi Z."/>
            <person name="Huang Z."/>
            <person name="Bishop-Lilly K.A."/>
            <person name="Fang X."/>
            <person name="Wynne J.W."/>
            <person name="Xiong Z."/>
            <person name="Baker M.L."/>
            <person name="Zhao W."/>
            <person name="Tachedjian M."/>
            <person name="Zhu Y."/>
            <person name="Zhou P."/>
            <person name="Jiang X."/>
            <person name="Ng J."/>
            <person name="Yang L."/>
            <person name="Wu L."/>
            <person name="Xiao J."/>
            <person name="Feng Y."/>
            <person name="Chen Y."/>
            <person name="Sun X."/>
            <person name="Zhang Y."/>
            <person name="Marsh G.A."/>
            <person name="Crameri G."/>
            <person name="Broder C.C."/>
            <person name="Frey K.G."/>
            <person name="Wang L.F."/>
            <person name="Wang J."/>
        </authorList>
    </citation>
    <scope>NUCLEOTIDE SEQUENCE [LARGE SCALE GENOMIC DNA]</scope>
</reference>
<dbReference type="PANTHER" id="PTHR14224">
    <property type="entry name" value="SIMILAR TO PREFERENTIALLY EXPRESSED ANTIGEN IN MELANOMA-LIKE 3"/>
    <property type="match status" value="1"/>
</dbReference>
<accession>L5M6Y2</accession>